<name>A0A654ESP5_ARATH</name>
<dbReference type="SUPFAM" id="SSF57889">
    <property type="entry name" value="Cysteine-rich domain"/>
    <property type="match status" value="2"/>
</dbReference>
<dbReference type="PANTHER" id="PTHR32410:SF153">
    <property type="entry name" value="CHP-RICH ZINC FINGER PROTEIN-LIKE-RELATED"/>
    <property type="match status" value="1"/>
</dbReference>
<dbReference type="Pfam" id="PF03107">
    <property type="entry name" value="C1_2"/>
    <property type="match status" value="2"/>
</dbReference>
<evidence type="ECO:0000259" key="3">
    <source>
        <dbReference type="Pfam" id="PF22926"/>
    </source>
</evidence>
<accession>A0A654ESP5</accession>
<feature type="domain" description="DC1-like C-terminal" evidence="3">
    <location>
        <begin position="223"/>
        <end position="262"/>
    </location>
</feature>
<keyword evidence="1" id="KW-0677">Repeat</keyword>
<proteinExistence type="predicted"/>
<dbReference type="Proteomes" id="UP000426265">
    <property type="component" value="Unassembled WGS sequence"/>
</dbReference>
<dbReference type="InterPro" id="IPR004146">
    <property type="entry name" value="DC1"/>
</dbReference>
<evidence type="ECO:0000313" key="5">
    <source>
        <dbReference type="Proteomes" id="UP000426265"/>
    </source>
</evidence>
<dbReference type="EMBL" id="CACRSJ010000105">
    <property type="protein sequence ID" value="VYS52327.1"/>
    <property type="molecule type" value="Genomic_DNA"/>
</dbReference>
<organism evidence="4 5">
    <name type="scientific">Arabidopsis thaliana</name>
    <name type="common">Mouse-ear cress</name>
    <dbReference type="NCBI Taxonomy" id="3702"/>
    <lineage>
        <taxon>Eukaryota</taxon>
        <taxon>Viridiplantae</taxon>
        <taxon>Streptophyta</taxon>
        <taxon>Embryophyta</taxon>
        <taxon>Tracheophyta</taxon>
        <taxon>Spermatophyta</taxon>
        <taxon>Magnoliopsida</taxon>
        <taxon>eudicotyledons</taxon>
        <taxon>Gunneridae</taxon>
        <taxon>Pentapetalae</taxon>
        <taxon>rosids</taxon>
        <taxon>malvids</taxon>
        <taxon>Brassicales</taxon>
        <taxon>Brassicaceae</taxon>
        <taxon>Camelineae</taxon>
        <taxon>Arabidopsis</taxon>
    </lineage>
</organism>
<protein>
    <recommendedName>
        <fullName evidence="6">Cysteine/Histidine-rich C1 domain family protein</fullName>
    </recommendedName>
</protein>
<dbReference type="AlphaFoldDB" id="A0A654ESP5"/>
<dbReference type="InterPro" id="IPR046349">
    <property type="entry name" value="C1-like_sf"/>
</dbReference>
<gene>
    <name evidence="4" type="ORF">AN1_LOCUS7789</name>
</gene>
<evidence type="ECO:0000313" key="4">
    <source>
        <dbReference type="EMBL" id="VYS52327.1"/>
    </source>
</evidence>
<dbReference type="InterPro" id="IPR054483">
    <property type="entry name" value="DC1-like_CT"/>
</dbReference>
<sequence length="270" mass="31539">MDECDFSIHEACANAPCKKHHALNPYPLTLKVVTCENEDNGGYFSCDACQRESCGFVYENFGGENGGSRFRLDLRCASVSEPFEYLGHDHPLYLALNPEEERSAMCQICQQSLDESYYCRKLNCIACDFVICFKCATLPYKARYQHDKHFLTFYEAEGANDHSEWCDVCERRIADSRQKGFYSCEDCCTTLHIDCLLGEDMYMKPDHNIMYKKGFTGYYMKLHILPNNTLSRPFCNTCRQRCRQKIVFKYKEHYRFCNVSCLLYNKKIVR</sequence>
<evidence type="ECO:0000256" key="1">
    <source>
        <dbReference type="ARBA" id="ARBA00022737"/>
    </source>
</evidence>
<dbReference type="InterPro" id="IPR053192">
    <property type="entry name" value="Vacuole_Formation_Reg"/>
</dbReference>
<dbReference type="ExpressionAtlas" id="A0A654ESP5">
    <property type="expression patterns" value="baseline and differential"/>
</dbReference>
<dbReference type="PANTHER" id="PTHR32410">
    <property type="entry name" value="CYSTEINE/HISTIDINE-RICH C1 DOMAIN FAMILY PROTEIN"/>
    <property type="match status" value="1"/>
</dbReference>
<evidence type="ECO:0008006" key="6">
    <source>
        <dbReference type="Google" id="ProtNLM"/>
    </source>
</evidence>
<dbReference type="Pfam" id="PF22926">
    <property type="entry name" value="C1-like_CT"/>
    <property type="match status" value="1"/>
</dbReference>
<reference evidence="4 5" key="1">
    <citation type="submission" date="2019-11" db="EMBL/GenBank/DDBJ databases">
        <authorList>
            <person name="Jiao W.-B."/>
            <person name="Schneeberger K."/>
        </authorList>
    </citation>
    <scope>NUCLEOTIDE SEQUENCE [LARGE SCALE GENOMIC DNA]</scope>
    <source>
        <strain evidence="5">cv. An-1</strain>
    </source>
</reference>
<evidence type="ECO:0000259" key="2">
    <source>
        <dbReference type="Pfam" id="PF03107"/>
    </source>
</evidence>
<feature type="domain" description="DC1" evidence="2">
    <location>
        <begin position="145"/>
        <end position="195"/>
    </location>
</feature>
<feature type="domain" description="DC1" evidence="2">
    <location>
        <begin position="88"/>
        <end position="136"/>
    </location>
</feature>